<dbReference type="Gene3D" id="1.20.1560.10">
    <property type="entry name" value="ABC transporter type 1, transmembrane domain"/>
    <property type="match status" value="2"/>
</dbReference>
<feature type="compositionally biased region" description="Basic and acidic residues" evidence="13">
    <location>
        <begin position="1"/>
        <end position="14"/>
    </location>
</feature>
<dbReference type="CDD" id="cd03250">
    <property type="entry name" value="ABCC_MRP_domain1"/>
    <property type="match status" value="1"/>
</dbReference>
<evidence type="ECO:0000256" key="11">
    <source>
        <dbReference type="ARBA" id="ARBA00023136"/>
    </source>
</evidence>
<comment type="caution">
    <text evidence="17">The sequence shown here is derived from an EMBL/GenBank/DDBJ whole genome shotgun (WGS) entry which is preliminary data.</text>
</comment>
<dbReference type="CDD" id="cd18605">
    <property type="entry name" value="ABC_6TM_MRP7_D2_like"/>
    <property type="match status" value="1"/>
</dbReference>
<dbReference type="PROSITE" id="PS00211">
    <property type="entry name" value="ABC_TRANSPORTER_1"/>
    <property type="match status" value="1"/>
</dbReference>
<dbReference type="SUPFAM" id="SSF52540">
    <property type="entry name" value="P-loop containing nucleoside triphosphate hydrolases"/>
    <property type="match status" value="2"/>
</dbReference>
<keyword evidence="10 14" id="KW-1133">Transmembrane helix</keyword>
<comment type="similarity">
    <text evidence="2">Belongs to the ABC transporter superfamily. ABCC family. Conjugate transporter (TC 3.A.1.208) subfamily.</text>
</comment>
<keyword evidence="5 14" id="KW-0812">Transmembrane</keyword>
<evidence type="ECO:0000256" key="9">
    <source>
        <dbReference type="ARBA" id="ARBA00022967"/>
    </source>
</evidence>
<evidence type="ECO:0000256" key="5">
    <source>
        <dbReference type="ARBA" id="ARBA00022692"/>
    </source>
</evidence>
<feature type="transmembrane region" description="Helical" evidence="14">
    <location>
        <begin position="318"/>
        <end position="341"/>
    </location>
</feature>
<comment type="subcellular location">
    <subcellularLocation>
        <location evidence="1">Membrane</location>
        <topology evidence="1">Multi-pass membrane protein</topology>
    </subcellularLocation>
</comment>
<keyword evidence="8" id="KW-0067">ATP-binding</keyword>
<evidence type="ECO:0000256" key="3">
    <source>
        <dbReference type="ARBA" id="ARBA00012191"/>
    </source>
</evidence>
<dbReference type="InterPro" id="IPR003439">
    <property type="entry name" value="ABC_transporter-like_ATP-bd"/>
</dbReference>
<feature type="transmembrane region" description="Helical" evidence="14">
    <location>
        <begin position="400"/>
        <end position="421"/>
    </location>
</feature>
<feature type="transmembrane region" description="Helical" evidence="14">
    <location>
        <begin position="433"/>
        <end position="454"/>
    </location>
</feature>
<protein>
    <recommendedName>
        <fullName evidence="3">ABC-type xenobiotic transporter</fullName>
        <ecNumber evidence="3">7.6.2.2</ecNumber>
    </recommendedName>
</protein>
<dbReference type="Pfam" id="PF00005">
    <property type="entry name" value="ABC_tran"/>
    <property type="match status" value="1"/>
</dbReference>
<feature type="transmembrane region" description="Helical" evidence="14">
    <location>
        <begin position="931"/>
        <end position="956"/>
    </location>
</feature>
<evidence type="ECO:0000256" key="8">
    <source>
        <dbReference type="ARBA" id="ARBA00022840"/>
    </source>
</evidence>
<evidence type="ECO:0000313" key="18">
    <source>
        <dbReference type="Proteomes" id="UP000355283"/>
    </source>
</evidence>
<dbReference type="Proteomes" id="UP000355283">
    <property type="component" value="Unassembled WGS sequence"/>
</dbReference>
<dbReference type="InterPro" id="IPR017871">
    <property type="entry name" value="ABC_transporter-like_CS"/>
</dbReference>
<evidence type="ECO:0000256" key="7">
    <source>
        <dbReference type="ARBA" id="ARBA00022741"/>
    </source>
</evidence>
<dbReference type="GO" id="GO:0016887">
    <property type="term" value="F:ATP hydrolysis activity"/>
    <property type="evidence" value="ECO:0007669"/>
    <property type="project" value="InterPro"/>
</dbReference>
<keyword evidence="6" id="KW-0677">Repeat</keyword>
<evidence type="ECO:0000256" key="1">
    <source>
        <dbReference type="ARBA" id="ARBA00004141"/>
    </source>
</evidence>
<keyword evidence="7" id="KW-0547">Nucleotide-binding</keyword>
<dbReference type="InterPro" id="IPR011527">
    <property type="entry name" value="ABC1_TM_dom"/>
</dbReference>
<evidence type="ECO:0000256" key="12">
    <source>
        <dbReference type="ARBA" id="ARBA00034018"/>
    </source>
</evidence>
<dbReference type="Gene3D" id="3.40.50.300">
    <property type="entry name" value="P-loop containing nucleotide triphosphate hydrolases"/>
    <property type="match status" value="2"/>
</dbReference>
<dbReference type="FunFam" id="1.20.1560.10:FF:000037">
    <property type="entry name" value="ATP-binding cassette subfamily C member 10"/>
    <property type="match status" value="1"/>
</dbReference>
<feature type="transmembrane region" description="Helical" evidence="14">
    <location>
        <begin position="1115"/>
        <end position="1136"/>
    </location>
</feature>
<dbReference type="InterPro" id="IPR027417">
    <property type="entry name" value="P-loop_NTPase"/>
</dbReference>
<feature type="transmembrane region" description="Helical" evidence="14">
    <location>
        <begin position="894"/>
        <end position="916"/>
    </location>
</feature>
<dbReference type="OrthoDB" id="6500128at2759"/>
<dbReference type="SMART" id="SM00382">
    <property type="entry name" value="AAA"/>
    <property type="match status" value="1"/>
</dbReference>
<dbReference type="PROSITE" id="PS50893">
    <property type="entry name" value="ABC_TRANSPORTER_2"/>
    <property type="match status" value="2"/>
</dbReference>
<reference evidence="17 18" key="1">
    <citation type="submission" date="2019-01" db="EMBL/GenBank/DDBJ databases">
        <title>Nuclear Genome Assembly of the Microalgal Biofuel strain Nannochloropsis salina CCMP1776.</title>
        <authorList>
            <person name="Hovde B."/>
        </authorList>
    </citation>
    <scope>NUCLEOTIDE SEQUENCE [LARGE SCALE GENOMIC DNA]</scope>
    <source>
        <strain evidence="17 18">CCMP1776</strain>
    </source>
</reference>
<feature type="domain" description="ABC transmembrane type-1" evidence="16">
    <location>
        <begin position="896"/>
        <end position="1175"/>
    </location>
</feature>
<dbReference type="InterPro" id="IPR003593">
    <property type="entry name" value="AAA+_ATPase"/>
</dbReference>
<evidence type="ECO:0000256" key="2">
    <source>
        <dbReference type="ARBA" id="ARBA00009726"/>
    </source>
</evidence>
<dbReference type="GO" id="GO:0005524">
    <property type="term" value="F:ATP binding"/>
    <property type="evidence" value="ECO:0007669"/>
    <property type="project" value="UniProtKB-KW"/>
</dbReference>
<gene>
    <name evidence="17" type="ORF">NSK_002858</name>
</gene>
<feature type="transmembrane region" description="Helical" evidence="14">
    <location>
        <begin position="155"/>
        <end position="178"/>
    </location>
</feature>
<feature type="compositionally biased region" description="Basic and acidic residues" evidence="13">
    <location>
        <begin position="223"/>
        <end position="232"/>
    </location>
</feature>
<dbReference type="Pfam" id="PF00664">
    <property type="entry name" value="ABC_membrane"/>
    <property type="match status" value="2"/>
</dbReference>
<feature type="transmembrane region" description="Helical" evidence="14">
    <location>
        <begin position="1009"/>
        <end position="1042"/>
    </location>
</feature>
<dbReference type="CDD" id="cd18598">
    <property type="entry name" value="ABC_6TM_MRP7_D1_like"/>
    <property type="match status" value="1"/>
</dbReference>
<evidence type="ECO:0000256" key="10">
    <source>
        <dbReference type="ARBA" id="ARBA00022989"/>
    </source>
</evidence>
<dbReference type="EC" id="7.6.2.2" evidence="3"/>
<feature type="region of interest" description="Disordered" evidence="13">
    <location>
        <begin position="213"/>
        <end position="264"/>
    </location>
</feature>
<dbReference type="FunFam" id="1.20.1560.10:FF:000013">
    <property type="entry name" value="ABC transporter C family member 2"/>
    <property type="match status" value="1"/>
</dbReference>
<evidence type="ECO:0000256" key="14">
    <source>
        <dbReference type="SAM" id="Phobius"/>
    </source>
</evidence>
<evidence type="ECO:0000259" key="16">
    <source>
        <dbReference type="PROSITE" id="PS50929"/>
    </source>
</evidence>
<dbReference type="PANTHER" id="PTHR24223">
    <property type="entry name" value="ATP-BINDING CASSETTE SUB-FAMILY C"/>
    <property type="match status" value="1"/>
</dbReference>
<evidence type="ECO:0000256" key="13">
    <source>
        <dbReference type="SAM" id="MobiDB-lite"/>
    </source>
</evidence>
<dbReference type="GO" id="GO:0008559">
    <property type="term" value="F:ABC-type xenobiotic transporter activity"/>
    <property type="evidence" value="ECO:0007669"/>
    <property type="project" value="UniProtKB-EC"/>
</dbReference>
<sequence>MFDRVGEDKMESAREALLSEPSSKELDGDIPQSPMDRAGVWSLLGFCWVTPLLTTGAKRQLDLADIPVLGARDSTRGWSERFQEALDVEREAACQGKRKASLLRVAHQAFGAEFYSFAGLQLLNDLLGFSGPILLKSLVTYVEDYRAGLTTIRHGLVLLLVLVLCYWAAAILSTQYSLRMARVQLHVRTGLTMAIYRQVLRCRAAQIVGSAGGGNGREVGGNEEGRGAREGDDGGGARPHCAKGGTEGSSGEGRKQGQQTAKAPTKLVPALSTGGITNLMTVDVQRIQDAASSFNTFWSLPLQVGFTLFLLYREVSYAFVAGLVVLALMVPVNAALASAITRVTRRQMTYKDARVQACNDMLHGIRTLKLLAWEDHLARLLGRLRGQEVRYLAQRKYLDAWCVYFWAATPVVTSLATFGAVVLREHSITPASVFTTIALLNMLIFPMNAFPWVINGLMEARISLGRLQSFLLEIPELPRYHVVIEEAGPHGKGRSGNFHAPLENAERGVLAIEAYGSFAWDVSDHRGPNWKEVAAPVNETGLDKQQRCTSLSTDEMFRTAPLPVRELDIETMEAHAELNLDSSVDMGPRSSIDESADFGSSTTPSSVFEIPDLRFCVSWGEIVGIYGKIGSGKSTLLAALLGETFASPGSRVILRARRRAYVAQNPWLQRGSVRDNIVFGLPYDGVRFQAVLQACALLPDLKTLPDGDQTEIGERGGTLSGGQRLRVALARALYSKADLYLLDDPFSGLDGQTAWHVAREAVYGMMRREGATVVIVSHTLPLLGNCDAVIRMQAGRMVERLRFRAKPDRSVALTGDATGNGGFEIQRGALTTHLSDTPKPHLLTLSDFKKNLSLVDTAGAVDAPMELAQEENRETGHVKYSVLKYYRRGMGHGLTAGLLICLSGMQLSANAFTYWLSLWSSCTSDYTPQNFLVVSGTIAVINSLFTFLRSFLFAYGGLRAARRLHDQLLRAVLGAPMAFFEAHPVGRVLNRFAQDTYIIDDSLPFMLNIFLAQGVGLIGTAIVLLFASPWSVAVLVLVAIVYQRLQTFYRASSRELKRLDAVSRSPLLSHFSETISGASTVRAFGATDAFIGRSIEMMDANQRVGFIGNAASQWLGFRLQAFGLLVVASVAVWAVGSCAIDHPVSAGLIGLSLSYTWPLVGNLSGLLNAYTETEKEMVAVERVHEYTTEPPEPDVVFSTMIGKGNLDPKEEYSDAELCAAMQACHLEDFLLDTINDVDTPNHQKEAKSLSPRYMTQCLAVHVEENGRNFSVGQRQLLCLCRGLLKRTKIVCVDEATASLDMTTDALMRRTLARAFKHATVITIAHRMSTVLDLCDRVLVLSEGKVVEDGNPQELIRDPNSCLARLSTEEKLGVKHHQELSCK</sequence>
<organism evidence="17 18">
    <name type="scientific">Nannochloropsis salina CCMP1776</name>
    <dbReference type="NCBI Taxonomy" id="1027361"/>
    <lineage>
        <taxon>Eukaryota</taxon>
        <taxon>Sar</taxon>
        <taxon>Stramenopiles</taxon>
        <taxon>Ochrophyta</taxon>
        <taxon>Eustigmatophyceae</taxon>
        <taxon>Eustigmatales</taxon>
        <taxon>Monodopsidaceae</taxon>
        <taxon>Microchloropsis</taxon>
        <taxon>Microchloropsis salina</taxon>
    </lineage>
</organism>
<dbReference type="InterPro" id="IPR050173">
    <property type="entry name" value="ABC_transporter_C-like"/>
</dbReference>
<dbReference type="PANTHER" id="PTHR24223:SF330">
    <property type="entry name" value="ATP-BINDING CASSETTE SUB-FAMILY C MEMBER 10"/>
    <property type="match status" value="1"/>
</dbReference>
<evidence type="ECO:0000256" key="4">
    <source>
        <dbReference type="ARBA" id="ARBA00022448"/>
    </source>
</evidence>
<evidence type="ECO:0000256" key="6">
    <source>
        <dbReference type="ARBA" id="ARBA00022737"/>
    </source>
</evidence>
<feature type="domain" description="ABC transmembrane type-1" evidence="16">
    <location>
        <begin position="120"/>
        <end position="459"/>
    </location>
</feature>
<evidence type="ECO:0000313" key="17">
    <source>
        <dbReference type="EMBL" id="TFJ86038.1"/>
    </source>
</evidence>
<keyword evidence="4" id="KW-0813">Transport</keyword>
<feature type="domain" description="ABC transporter" evidence="15">
    <location>
        <begin position="1127"/>
        <end position="1367"/>
    </location>
</feature>
<comment type="catalytic activity">
    <reaction evidence="12">
        <text>ATP + H2O + xenobioticSide 1 = ADP + phosphate + xenobioticSide 2.</text>
        <dbReference type="EC" id="7.6.2.2"/>
    </reaction>
</comment>
<keyword evidence="9" id="KW-1278">Translocase</keyword>
<evidence type="ECO:0000259" key="15">
    <source>
        <dbReference type="PROSITE" id="PS50893"/>
    </source>
</evidence>
<feature type="region of interest" description="Disordered" evidence="13">
    <location>
        <begin position="1"/>
        <end position="31"/>
    </location>
</feature>
<keyword evidence="11 14" id="KW-0472">Membrane</keyword>
<dbReference type="SUPFAM" id="SSF90123">
    <property type="entry name" value="ABC transporter transmembrane region"/>
    <property type="match status" value="2"/>
</dbReference>
<dbReference type="PROSITE" id="PS50929">
    <property type="entry name" value="ABC_TM1F"/>
    <property type="match status" value="2"/>
</dbReference>
<proteinExistence type="inferred from homology"/>
<dbReference type="InterPro" id="IPR036640">
    <property type="entry name" value="ABC1_TM_sf"/>
</dbReference>
<name>A0A4D9DBM9_9STRA</name>
<dbReference type="GO" id="GO:0016020">
    <property type="term" value="C:membrane"/>
    <property type="evidence" value="ECO:0007669"/>
    <property type="project" value="UniProtKB-SubCell"/>
</dbReference>
<dbReference type="EMBL" id="SDOX01000010">
    <property type="protein sequence ID" value="TFJ86038.1"/>
    <property type="molecule type" value="Genomic_DNA"/>
</dbReference>
<feature type="domain" description="ABC transporter" evidence="15">
    <location>
        <begin position="593"/>
        <end position="819"/>
    </location>
</feature>
<keyword evidence="18" id="KW-1185">Reference proteome</keyword>
<accession>A0A4D9DBM9</accession>